<dbReference type="RefSeq" id="WP_129620383.1">
    <property type="nucleotide sequence ID" value="NZ_LR214950.1"/>
</dbReference>
<name>A0A449A3K1_9BACT</name>
<dbReference type="OrthoDB" id="397800at2"/>
<protein>
    <recommendedName>
        <fullName evidence="3">MurR/RpiR family transcriptional regulator</fullName>
    </recommendedName>
</protein>
<sequence length="252" mass="29348">MGKTETFEISADQYLAKLIKIKKEKSNINGYIAEQLLHKLKMKQRIERGVEFCEEIGVSPSALSIFVKVFEVNNAKEIFFLHNSSINAKYEIENNEDQKIVQAAELINKAHRNFFIGVSGALGNNMDFQIKLLRMNKTAIIVWNKYEQIGISRLLNKDDVIIVNSVSLQHSWMIDLIKYTEAKIILLSSWMPDEIKDKVTIFFQILSKEQNDGMRLYAMEGRMFVSEIYYRIFKVMQQDPKNFKNLQITSFN</sequence>
<proteinExistence type="predicted"/>
<dbReference type="GO" id="GO:0097367">
    <property type="term" value="F:carbohydrate derivative binding"/>
    <property type="evidence" value="ECO:0007669"/>
    <property type="project" value="InterPro"/>
</dbReference>
<evidence type="ECO:0008006" key="3">
    <source>
        <dbReference type="Google" id="ProtNLM"/>
    </source>
</evidence>
<dbReference type="Proteomes" id="UP000290568">
    <property type="component" value="Chromosome"/>
</dbReference>
<evidence type="ECO:0000313" key="2">
    <source>
        <dbReference type="Proteomes" id="UP000290568"/>
    </source>
</evidence>
<accession>A0A449A3K1</accession>
<gene>
    <name evidence="1" type="ORF">NCTC10183_00526</name>
</gene>
<dbReference type="EMBL" id="LR214950">
    <property type="protein sequence ID" value="VEU58753.1"/>
    <property type="molecule type" value="Genomic_DNA"/>
</dbReference>
<keyword evidence="2" id="KW-1185">Reference proteome</keyword>
<dbReference type="SUPFAM" id="SSF53697">
    <property type="entry name" value="SIS domain"/>
    <property type="match status" value="1"/>
</dbReference>
<organism evidence="1 2">
    <name type="scientific">Mycoplasmopsis gallinacea</name>
    <dbReference type="NCBI Taxonomy" id="29556"/>
    <lineage>
        <taxon>Bacteria</taxon>
        <taxon>Bacillati</taxon>
        <taxon>Mycoplasmatota</taxon>
        <taxon>Mycoplasmoidales</taxon>
        <taxon>Metamycoplasmataceae</taxon>
        <taxon>Mycoplasmopsis</taxon>
    </lineage>
</organism>
<dbReference type="Gene3D" id="3.40.50.10490">
    <property type="entry name" value="Glucose-6-phosphate isomerase like protein, domain 1"/>
    <property type="match status" value="1"/>
</dbReference>
<dbReference type="InterPro" id="IPR046348">
    <property type="entry name" value="SIS_dom_sf"/>
</dbReference>
<dbReference type="AlphaFoldDB" id="A0A449A3K1"/>
<dbReference type="GO" id="GO:1901135">
    <property type="term" value="P:carbohydrate derivative metabolic process"/>
    <property type="evidence" value="ECO:0007669"/>
    <property type="project" value="InterPro"/>
</dbReference>
<reference evidence="1 2" key="1">
    <citation type="submission" date="2019-01" db="EMBL/GenBank/DDBJ databases">
        <authorList>
            <consortium name="Pathogen Informatics"/>
        </authorList>
    </citation>
    <scope>NUCLEOTIDE SEQUENCE [LARGE SCALE GENOMIC DNA]</scope>
    <source>
        <strain evidence="1 2">NCTC10183</strain>
    </source>
</reference>
<evidence type="ECO:0000313" key="1">
    <source>
        <dbReference type="EMBL" id="VEU58753.1"/>
    </source>
</evidence>